<organism evidence="1 2">
    <name type="scientific">Cohnella lubricantis</name>
    <dbReference type="NCBI Taxonomy" id="2163172"/>
    <lineage>
        <taxon>Bacteria</taxon>
        <taxon>Bacillati</taxon>
        <taxon>Bacillota</taxon>
        <taxon>Bacilli</taxon>
        <taxon>Bacillales</taxon>
        <taxon>Paenibacillaceae</taxon>
        <taxon>Cohnella</taxon>
    </lineage>
</organism>
<gene>
    <name evidence="1" type="ORF">H4Q31_21200</name>
</gene>
<dbReference type="Proteomes" id="UP000574133">
    <property type="component" value="Unassembled WGS sequence"/>
</dbReference>
<sequence length="164" mass="18202">MNWEQQLELIEREVTAKAQQDPAFAELVKNDYQEAVKQATGLDLPFHLLDGLQTPEPAAASGELTDDDLLEVVGGVDVSSIDISGMDIETALMAVQSQRAALIDDQIKKQLQDLQNQIGDSSQLELNMLRLQSLANKRNEAFDVMTSFIQKMQDSRNAIIGNMR</sequence>
<reference evidence="1 2" key="1">
    <citation type="submission" date="2020-08" db="EMBL/GenBank/DDBJ databases">
        <title>Cohnella phylogeny.</title>
        <authorList>
            <person name="Dunlap C."/>
        </authorList>
    </citation>
    <scope>NUCLEOTIDE SEQUENCE [LARGE SCALE GENOMIC DNA]</scope>
    <source>
        <strain evidence="1 2">DSM 103658</strain>
    </source>
</reference>
<accession>A0A841TI30</accession>
<evidence type="ECO:0000313" key="1">
    <source>
        <dbReference type="EMBL" id="MBB6679805.1"/>
    </source>
</evidence>
<dbReference type="RefSeq" id="WP_185181062.1">
    <property type="nucleotide sequence ID" value="NZ_CBCSEP010000003.1"/>
</dbReference>
<proteinExistence type="predicted"/>
<comment type="caution">
    <text evidence="1">The sequence shown here is derived from an EMBL/GenBank/DDBJ whole genome shotgun (WGS) entry which is preliminary data.</text>
</comment>
<dbReference type="AlphaFoldDB" id="A0A841TI30"/>
<dbReference type="EMBL" id="JACJVN010000113">
    <property type="protein sequence ID" value="MBB6679805.1"/>
    <property type="molecule type" value="Genomic_DNA"/>
</dbReference>
<name>A0A841TI30_9BACL</name>
<keyword evidence="2" id="KW-1185">Reference proteome</keyword>
<evidence type="ECO:0000313" key="2">
    <source>
        <dbReference type="Proteomes" id="UP000574133"/>
    </source>
</evidence>
<protein>
    <submittedName>
        <fullName evidence="1">Uncharacterized protein</fullName>
    </submittedName>
</protein>